<dbReference type="EMBL" id="PGCI01000084">
    <property type="protein sequence ID" value="PLW41928.1"/>
    <property type="molecule type" value="Genomic_DNA"/>
</dbReference>
<feature type="compositionally biased region" description="Basic and acidic residues" evidence="1">
    <location>
        <begin position="453"/>
        <end position="469"/>
    </location>
</feature>
<proteinExistence type="predicted"/>
<dbReference type="Proteomes" id="UP000235392">
    <property type="component" value="Unassembled WGS sequence"/>
</dbReference>
<gene>
    <name evidence="2" type="ORF">PCASD_12795</name>
</gene>
<feature type="compositionally biased region" description="Low complexity" evidence="1">
    <location>
        <begin position="328"/>
        <end position="340"/>
    </location>
</feature>
<accession>A0A2N5UVZ7</accession>
<feature type="region of interest" description="Disordered" evidence="1">
    <location>
        <begin position="448"/>
        <end position="504"/>
    </location>
</feature>
<feature type="compositionally biased region" description="Polar residues" evidence="1">
    <location>
        <begin position="296"/>
        <end position="317"/>
    </location>
</feature>
<evidence type="ECO:0000313" key="3">
    <source>
        <dbReference type="Proteomes" id="UP000235392"/>
    </source>
</evidence>
<evidence type="ECO:0000313" key="2">
    <source>
        <dbReference type="EMBL" id="PLW41928.1"/>
    </source>
</evidence>
<feature type="compositionally biased region" description="Low complexity" evidence="1">
    <location>
        <begin position="474"/>
        <end position="486"/>
    </location>
</feature>
<feature type="compositionally biased region" description="Low complexity" evidence="1">
    <location>
        <begin position="354"/>
        <end position="366"/>
    </location>
</feature>
<feature type="region of interest" description="Disordered" evidence="1">
    <location>
        <begin position="65"/>
        <end position="87"/>
    </location>
</feature>
<reference evidence="2 3" key="1">
    <citation type="submission" date="2017-11" db="EMBL/GenBank/DDBJ databases">
        <title>De novo assembly and phasing of dikaryotic genomes from two isolates of Puccinia coronata f. sp. avenae, the causal agent of oat crown rust.</title>
        <authorList>
            <person name="Miller M.E."/>
            <person name="Zhang Y."/>
            <person name="Omidvar V."/>
            <person name="Sperschneider J."/>
            <person name="Schwessinger B."/>
            <person name="Raley C."/>
            <person name="Palmer J.M."/>
            <person name="Garnica D."/>
            <person name="Upadhyaya N."/>
            <person name="Rathjen J."/>
            <person name="Taylor J.M."/>
            <person name="Park R.F."/>
            <person name="Dodds P.N."/>
            <person name="Hirsch C.D."/>
            <person name="Kianian S.F."/>
            <person name="Figueroa M."/>
        </authorList>
    </citation>
    <scope>NUCLEOTIDE SEQUENCE [LARGE SCALE GENOMIC DNA]</scope>
    <source>
        <strain evidence="2">12SD80</strain>
    </source>
</reference>
<organism evidence="2 3">
    <name type="scientific">Puccinia coronata f. sp. avenae</name>
    <dbReference type="NCBI Taxonomy" id="200324"/>
    <lineage>
        <taxon>Eukaryota</taxon>
        <taxon>Fungi</taxon>
        <taxon>Dikarya</taxon>
        <taxon>Basidiomycota</taxon>
        <taxon>Pucciniomycotina</taxon>
        <taxon>Pucciniomycetes</taxon>
        <taxon>Pucciniales</taxon>
        <taxon>Pucciniaceae</taxon>
        <taxon>Puccinia</taxon>
    </lineage>
</organism>
<feature type="region of interest" description="Disordered" evidence="1">
    <location>
        <begin position="207"/>
        <end position="227"/>
    </location>
</feature>
<name>A0A2N5UVZ7_9BASI</name>
<dbReference type="AlphaFoldDB" id="A0A2N5UVZ7"/>
<feature type="region of interest" description="Disordered" evidence="1">
    <location>
        <begin position="278"/>
        <end position="340"/>
    </location>
</feature>
<comment type="caution">
    <text evidence="2">The sequence shown here is derived from an EMBL/GenBank/DDBJ whole genome shotgun (WGS) entry which is preliminary data.</text>
</comment>
<sequence length="504" mass="53101">MPSHLRNGKDLLFKQHHTAKQAAARDAGRVWQQQQLADLASRSGAPELPIPSAVLGYHKLSGANGPASAVRQNGTTRGLSAPGNAQPAGYTFSPAALKRLCWTRELQINAPGSRQDGASLPSRPGHSPLRNLLASNVNCASVQQIDACPPTGGETAICGLALGIPSSIDGWVYDANTNLPLSPHERAAQAQRYVGCSHAPQPVGSLGQGDVCGHQDASSRRADNDVQHISGPMAPVCEHKGSKQLPAHAYIPEPGYLNKRYHHQPLRYAKDDGDIRQLVSQGPAGEDGTIVPNPSPTATQASQNKDAPSHGSHSCGETSFRLPGLYATGGPSSASPTSAATVTPLRAATFTPLRAASSRQAQSPAPWKGTDGSGSSTRADDTWYWTPAKHLPTRLESLPAPSLPRTGGVLRAGAVIPPAATSTPCSPPVRPVTAKWQPIQPSLLKELLPFRPNDQDTASRKLLHARGEGDEQDAAPQEQRRAQQQNAPPPLPSFPQATLSEISS</sequence>
<evidence type="ECO:0000256" key="1">
    <source>
        <dbReference type="SAM" id="MobiDB-lite"/>
    </source>
</evidence>
<feature type="region of interest" description="Disordered" evidence="1">
    <location>
        <begin position="354"/>
        <end position="381"/>
    </location>
</feature>
<protein>
    <submittedName>
        <fullName evidence="2">Uncharacterized protein</fullName>
    </submittedName>
</protein>
<feature type="compositionally biased region" description="Polar residues" evidence="1">
    <location>
        <begin position="495"/>
        <end position="504"/>
    </location>
</feature>
<feature type="compositionally biased region" description="Basic and acidic residues" evidence="1">
    <location>
        <begin position="217"/>
        <end position="226"/>
    </location>
</feature>